<keyword evidence="2" id="KW-1185">Reference proteome</keyword>
<evidence type="ECO:0000313" key="1">
    <source>
        <dbReference type="EMBL" id="RPD64058.1"/>
    </source>
</evidence>
<organism evidence="1 2">
    <name type="scientific">Lentinus tigrinus ALCF2SS1-6</name>
    <dbReference type="NCBI Taxonomy" id="1328759"/>
    <lineage>
        <taxon>Eukaryota</taxon>
        <taxon>Fungi</taxon>
        <taxon>Dikarya</taxon>
        <taxon>Basidiomycota</taxon>
        <taxon>Agaricomycotina</taxon>
        <taxon>Agaricomycetes</taxon>
        <taxon>Polyporales</taxon>
        <taxon>Polyporaceae</taxon>
        <taxon>Lentinus</taxon>
    </lineage>
</organism>
<gene>
    <name evidence="1" type="ORF">L227DRAFT_650290</name>
</gene>
<proteinExistence type="predicted"/>
<dbReference type="OrthoDB" id="2743123at2759"/>
<sequence length="329" mass="37039">MNVNIPAAGLQMDREFSFSSGNAILIAANVIFQVHTDVLGRHSPALAAQLEASTKFMNGRPVLRVTDTPYDLRQALCVVYGFYGTTKQDSFSHLAACVSIGTKYGMEELVDRAITQLEPLFPANLSEWDKRAHLETRLGFRNEDAIVALNLFQQTRQFPLIPAAVYRCCQLDPYVILHGVTRTDGTPERLSSDSVQLVFRAQAELRKHGAQMIEECRELKPSEWCSFAWAFDGCREVVSDLAHTRGDGKEAWRDGDPLDGRFLEYIDEQRDTGPGGYESRDEFADCMGACATCIRQVRRQVSDMRARVWNDLPELAGVQDEIEDWAYDD</sequence>
<dbReference type="Proteomes" id="UP000313359">
    <property type="component" value="Unassembled WGS sequence"/>
</dbReference>
<dbReference type="EMBL" id="ML122254">
    <property type="protein sequence ID" value="RPD64058.1"/>
    <property type="molecule type" value="Genomic_DNA"/>
</dbReference>
<reference evidence="1" key="1">
    <citation type="journal article" date="2018" name="Genome Biol. Evol.">
        <title>Genomics and development of Lentinus tigrinus, a white-rot wood-decaying mushroom with dimorphic fruiting bodies.</title>
        <authorList>
            <person name="Wu B."/>
            <person name="Xu Z."/>
            <person name="Knudson A."/>
            <person name="Carlson A."/>
            <person name="Chen N."/>
            <person name="Kovaka S."/>
            <person name="LaButti K."/>
            <person name="Lipzen A."/>
            <person name="Pennachio C."/>
            <person name="Riley R."/>
            <person name="Schakwitz W."/>
            <person name="Umezawa K."/>
            <person name="Ohm R.A."/>
            <person name="Grigoriev I.V."/>
            <person name="Nagy L.G."/>
            <person name="Gibbons J."/>
            <person name="Hibbett D."/>
        </authorList>
    </citation>
    <scope>NUCLEOTIDE SEQUENCE [LARGE SCALE GENOMIC DNA]</scope>
    <source>
        <strain evidence="1">ALCF2SS1-6</strain>
    </source>
</reference>
<accession>A0A5C2SL87</accession>
<dbReference type="AlphaFoldDB" id="A0A5C2SL87"/>
<name>A0A5C2SL87_9APHY</name>
<dbReference type="STRING" id="1328759.A0A5C2SL87"/>
<evidence type="ECO:0000313" key="2">
    <source>
        <dbReference type="Proteomes" id="UP000313359"/>
    </source>
</evidence>
<evidence type="ECO:0008006" key="3">
    <source>
        <dbReference type="Google" id="ProtNLM"/>
    </source>
</evidence>
<protein>
    <recommendedName>
        <fullName evidence="3">BTB domain-containing protein</fullName>
    </recommendedName>
</protein>